<comment type="subcellular location">
    <subcellularLocation>
        <location evidence="1">Cell membrane</location>
        <topology evidence="1">Multi-pass membrane protein</topology>
    </subcellularLocation>
</comment>
<feature type="transmembrane region" description="Helical" evidence="6">
    <location>
        <begin position="362"/>
        <end position="380"/>
    </location>
</feature>
<feature type="transmembrane region" description="Helical" evidence="6">
    <location>
        <begin position="322"/>
        <end position="341"/>
    </location>
</feature>
<dbReference type="SUPFAM" id="SSF103473">
    <property type="entry name" value="MFS general substrate transporter"/>
    <property type="match status" value="1"/>
</dbReference>
<evidence type="ECO:0000256" key="4">
    <source>
        <dbReference type="ARBA" id="ARBA00022989"/>
    </source>
</evidence>
<evidence type="ECO:0000256" key="2">
    <source>
        <dbReference type="ARBA" id="ARBA00022475"/>
    </source>
</evidence>
<organism evidence="8 9">
    <name type="scientific">Psychrobacter coccoides</name>
    <dbReference type="NCBI Taxonomy" id="2818440"/>
    <lineage>
        <taxon>Bacteria</taxon>
        <taxon>Pseudomonadati</taxon>
        <taxon>Pseudomonadota</taxon>
        <taxon>Gammaproteobacteria</taxon>
        <taxon>Moraxellales</taxon>
        <taxon>Moraxellaceae</taxon>
        <taxon>Psychrobacter</taxon>
    </lineage>
</organism>
<evidence type="ECO:0000256" key="3">
    <source>
        <dbReference type="ARBA" id="ARBA00022692"/>
    </source>
</evidence>
<accession>A0ABS3NQ70</accession>
<keyword evidence="2" id="KW-1003">Cell membrane</keyword>
<dbReference type="InterPro" id="IPR011701">
    <property type="entry name" value="MFS"/>
</dbReference>
<evidence type="ECO:0000256" key="6">
    <source>
        <dbReference type="SAM" id="Phobius"/>
    </source>
</evidence>
<dbReference type="PANTHER" id="PTHR43124">
    <property type="entry name" value="PURINE EFFLUX PUMP PBUE"/>
    <property type="match status" value="1"/>
</dbReference>
<feature type="transmembrane region" description="Helical" evidence="6">
    <location>
        <begin position="386"/>
        <end position="407"/>
    </location>
</feature>
<feature type="transmembrane region" description="Helical" evidence="6">
    <location>
        <begin position="233"/>
        <end position="253"/>
    </location>
</feature>
<dbReference type="Pfam" id="PF07690">
    <property type="entry name" value="MFS_1"/>
    <property type="match status" value="1"/>
</dbReference>
<evidence type="ECO:0000313" key="8">
    <source>
        <dbReference type="EMBL" id="MBO1531544.1"/>
    </source>
</evidence>
<dbReference type="PANTHER" id="PTHR43124:SF3">
    <property type="entry name" value="CHLORAMPHENICOL EFFLUX PUMP RV0191"/>
    <property type="match status" value="1"/>
</dbReference>
<feature type="transmembrane region" description="Helical" evidence="6">
    <location>
        <begin position="105"/>
        <end position="127"/>
    </location>
</feature>
<protein>
    <submittedName>
        <fullName evidence="8">MFS transporter</fullName>
    </submittedName>
</protein>
<feature type="transmembrane region" description="Helical" evidence="6">
    <location>
        <begin position="298"/>
        <end position="316"/>
    </location>
</feature>
<dbReference type="InterPro" id="IPR036259">
    <property type="entry name" value="MFS_trans_sf"/>
</dbReference>
<keyword evidence="4 6" id="KW-1133">Transmembrane helix</keyword>
<evidence type="ECO:0000313" key="9">
    <source>
        <dbReference type="Proteomes" id="UP000664554"/>
    </source>
</evidence>
<evidence type="ECO:0000259" key="7">
    <source>
        <dbReference type="PROSITE" id="PS50850"/>
    </source>
</evidence>
<feature type="transmembrane region" description="Helical" evidence="6">
    <location>
        <begin position="265"/>
        <end position="286"/>
    </location>
</feature>
<keyword evidence="9" id="KW-1185">Reference proteome</keyword>
<dbReference type="PROSITE" id="PS50850">
    <property type="entry name" value="MFS"/>
    <property type="match status" value="1"/>
</dbReference>
<dbReference type="EMBL" id="JAGBKM010000018">
    <property type="protein sequence ID" value="MBO1531544.1"/>
    <property type="molecule type" value="Genomic_DNA"/>
</dbReference>
<dbReference type="Gene3D" id="1.20.1250.20">
    <property type="entry name" value="MFS general substrate transporter like domains"/>
    <property type="match status" value="1"/>
</dbReference>
<keyword evidence="5 6" id="KW-0472">Membrane</keyword>
<sequence>MITFSFLGEDVSSLSNSNQATNSLSGNGTGQSPISWFIFGLMASVTFVGILSELMPSGILPQMTAGLGVEQTQVGFLVGIYALASAIFAIPLISMTLWINRKILLLALLTGFAVSNIVVGMTSSYYLIVAMRILGGICAGIMWPMIAAYGTALVPENMHGRAITIIMAGNTFGVSLGLPVMTFIGTQVGWRMSFIVLGLLGAAIALLAIKFLPSVEGEKLTQSNSPIAVLKIPGVWIVLALTFLAVVAHYSTYTYITLLVETLEFVGGISLALLIFGIGSVISVILSARVIDTHLRGLIVSMLACGLIAMGLFVFFRGTNGVAHIAFLLWGLAFGPLVTMFQTAVSHQVDEAKAVATSVQSSVFNFSIMIATWIAGLILVHMPETGVLGIVYLSILCFIPAVIITFISKKTLDAPTA</sequence>
<feature type="domain" description="Major facilitator superfamily (MFS) profile" evidence="7">
    <location>
        <begin position="37"/>
        <end position="412"/>
    </location>
</feature>
<dbReference type="CDD" id="cd17324">
    <property type="entry name" value="MFS_NepI_like"/>
    <property type="match status" value="1"/>
</dbReference>
<feature type="transmembrane region" description="Helical" evidence="6">
    <location>
        <begin position="133"/>
        <end position="155"/>
    </location>
</feature>
<feature type="transmembrane region" description="Helical" evidence="6">
    <location>
        <begin position="190"/>
        <end position="212"/>
    </location>
</feature>
<keyword evidence="3 6" id="KW-0812">Transmembrane</keyword>
<feature type="transmembrane region" description="Helical" evidence="6">
    <location>
        <begin position="74"/>
        <end position="93"/>
    </location>
</feature>
<reference evidence="8 9" key="1">
    <citation type="submission" date="2021-03" db="EMBL/GenBank/DDBJ databases">
        <authorList>
            <person name="Shang D.-D."/>
            <person name="Du Z.-J."/>
            <person name="Chen G.-J."/>
        </authorList>
    </citation>
    <scope>NUCLEOTIDE SEQUENCE [LARGE SCALE GENOMIC DNA]</scope>
    <source>
        <strain evidence="8 9">F1192</strain>
    </source>
</reference>
<evidence type="ECO:0000256" key="5">
    <source>
        <dbReference type="ARBA" id="ARBA00023136"/>
    </source>
</evidence>
<feature type="transmembrane region" description="Helical" evidence="6">
    <location>
        <begin position="34"/>
        <end position="54"/>
    </location>
</feature>
<feature type="transmembrane region" description="Helical" evidence="6">
    <location>
        <begin position="162"/>
        <end position="184"/>
    </location>
</feature>
<comment type="caution">
    <text evidence="8">The sequence shown here is derived from an EMBL/GenBank/DDBJ whole genome shotgun (WGS) entry which is preliminary data.</text>
</comment>
<dbReference type="InterPro" id="IPR020846">
    <property type="entry name" value="MFS_dom"/>
</dbReference>
<name>A0ABS3NQ70_9GAMM</name>
<gene>
    <name evidence="8" type="ORF">J3492_10035</name>
</gene>
<dbReference type="InterPro" id="IPR050189">
    <property type="entry name" value="MFS_Efflux_Transporters"/>
</dbReference>
<proteinExistence type="predicted"/>
<dbReference type="Proteomes" id="UP000664554">
    <property type="component" value="Unassembled WGS sequence"/>
</dbReference>
<evidence type="ECO:0000256" key="1">
    <source>
        <dbReference type="ARBA" id="ARBA00004651"/>
    </source>
</evidence>